<protein>
    <submittedName>
        <fullName evidence="1">Uncharacterized protein</fullName>
    </submittedName>
</protein>
<gene>
    <name evidence="1" type="ORF">TNCT_330871</name>
</gene>
<dbReference type="Proteomes" id="UP000887116">
    <property type="component" value="Unassembled WGS sequence"/>
</dbReference>
<name>A0A8X6G0I7_TRICU</name>
<reference evidence="1" key="1">
    <citation type="submission" date="2020-07" db="EMBL/GenBank/DDBJ databases">
        <title>Multicomponent nature underlies the extraordinary mechanical properties of spider dragline silk.</title>
        <authorList>
            <person name="Kono N."/>
            <person name="Nakamura H."/>
            <person name="Mori M."/>
            <person name="Yoshida Y."/>
            <person name="Ohtoshi R."/>
            <person name="Malay A.D."/>
            <person name="Moran D.A.P."/>
            <person name="Tomita M."/>
            <person name="Numata K."/>
            <person name="Arakawa K."/>
        </authorList>
    </citation>
    <scope>NUCLEOTIDE SEQUENCE</scope>
</reference>
<evidence type="ECO:0000313" key="1">
    <source>
        <dbReference type="EMBL" id="GFQ93592.1"/>
    </source>
</evidence>
<dbReference type="AlphaFoldDB" id="A0A8X6G0I7"/>
<proteinExistence type="predicted"/>
<accession>A0A8X6G0I7</accession>
<comment type="caution">
    <text evidence="1">The sequence shown here is derived from an EMBL/GenBank/DDBJ whole genome shotgun (WGS) entry which is preliminary data.</text>
</comment>
<sequence>MYDWPLVGLPEGLFLYGRIASAHASAYDSSEATMGIMRLDDVANLRAHRFGLGFWVKGTARLTSLTL</sequence>
<keyword evidence="2" id="KW-1185">Reference proteome</keyword>
<organism evidence="1 2">
    <name type="scientific">Trichonephila clavata</name>
    <name type="common">Joro spider</name>
    <name type="synonym">Nephila clavata</name>
    <dbReference type="NCBI Taxonomy" id="2740835"/>
    <lineage>
        <taxon>Eukaryota</taxon>
        <taxon>Metazoa</taxon>
        <taxon>Ecdysozoa</taxon>
        <taxon>Arthropoda</taxon>
        <taxon>Chelicerata</taxon>
        <taxon>Arachnida</taxon>
        <taxon>Araneae</taxon>
        <taxon>Araneomorphae</taxon>
        <taxon>Entelegynae</taxon>
        <taxon>Araneoidea</taxon>
        <taxon>Nephilidae</taxon>
        <taxon>Trichonephila</taxon>
    </lineage>
</organism>
<evidence type="ECO:0000313" key="2">
    <source>
        <dbReference type="Proteomes" id="UP000887116"/>
    </source>
</evidence>
<dbReference type="EMBL" id="BMAO01014216">
    <property type="protein sequence ID" value="GFQ93592.1"/>
    <property type="molecule type" value="Genomic_DNA"/>
</dbReference>